<dbReference type="InterPro" id="IPR050194">
    <property type="entry name" value="Glycosyltransferase_grp1"/>
</dbReference>
<dbReference type="InterPro" id="IPR028098">
    <property type="entry name" value="Glyco_trans_4-like_N"/>
</dbReference>
<feature type="domain" description="Glycosyltransferase subfamily 4-like N-terminal" evidence="2">
    <location>
        <begin position="20"/>
        <end position="176"/>
    </location>
</feature>
<dbReference type="Pfam" id="PF13439">
    <property type="entry name" value="Glyco_transf_4"/>
    <property type="match status" value="1"/>
</dbReference>
<dbReference type="CDD" id="cd03801">
    <property type="entry name" value="GT4_PimA-like"/>
    <property type="match status" value="1"/>
</dbReference>
<protein>
    <submittedName>
        <fullName evidence="3">Glycosyltransferase</fullName>
    </submittedName>
</protein>
<dbReference type="Pfam" id="PF00534">
    <property type="entry name" value="Glycos_transf_1"/>
    <property type="match status" value="1"/>
</dbReference>
<evidence type="ECO:0000259" key="2">
    <source>
        <dbReference type="Pfam" id="PF13439"/>
    </source>
</evidence>
<name>A0ABP7MHH3_9GAMM</name>
<dbReference type="SUPFAM" id="SSF53756">
    <property type="entry name" value="UDP-Glycosyltransferase/glycogen phosphorylase"/>
    <property type="match status" value="1"/>
</dbReference>
<dbReference type="PANTHER" id="PTHR45947">
    <property type="entry name" value="SULFOQUINOVOSYL TRANSFERASE SQD2"/>
    <property type="match status" value="1"/>
</dbReference>
<gene>
    <name evidence="3" type="ORF">GCM10022229_16330</name>
</gene>
<dbReference type="PANTHER" id="PTHR45947:SF3">
    <property type="entry name" value="SULFOQUINOVOSYL TRANSFERASE SQD2"/>
    <property type="match status" value="1"/>
</dbReference>
<dbReference type="RefSeq" id="WP_344759470.1">
    <property type="nucleotide sequence ID" value="NZ_BAAAZU010000006.1"/>
</dbReference>
<sequence length="380" mass="40289">MATGTPATVLQLRSSAGMYGADRVVLALDGALRNEGARSALLCIRNYLLDAQPLHQAAVAAGSDAMLLPCRGRIDMRTVDALVALVDARGADMLHVHDYKSAFYAWLAARRRPGVKLVATLHGWVESSRALRLYTTLELALLRRFDALAVVSRPQVERLLRAGVPRDRIHQVDNGIAMPAPAPERPGLRRALGLAGPGPVLAAVARLSPEKNLAQLVSAFAAASAASPGACLLVVGDGPDREALQALAGASGAAHRIVFAGRRDDMDDIYRIVDALVLPSLSEGMPLVVLEAMSHGVPVIASAVGEVPRLLAGTEHGVLLPPGDGAQLQAALRLAIARPPGHDARAVETVRTHYSTAAMAARYLDLYHSLREQDHDRRSA</sequence>
<dbReference type="Proteomes" id="UP001501727">
    <property type="component" value="Unassembled WGS sequence"/>
</dbReference>
<evidence type="ECO:0000313" key="4">
    <source>
        <dbReference type="Proteomes" id="UP001501727"/>
    </source>
</evidence>
<dbReference type="EMBL" id="BAAAZU010000006">
    <property type="protein sequence ID" value="GAA3923205.1"/>
    <property type="molecule type" value="Genomic_DNA"/>
</dbReference>
<proteinExistence type="predicted"/>
<feature type="domain" description="Glycosyl transferase family 1" evidence="1">
    <location>
        <begin position="188"/>
        <end position="341"/>
    </location>
</feature>
<dbReference type="Gene3D" id="3.40.50.2000">
    <property type="entry name" value="Glycogen Phosphorylase B"/>
    <property type="match status" value="2"/>
</dbReference>
<organism evidence="3 4">
    <name type="scientific">Luteimonas lutimaris</name>
    <dbReference type="NCBI Taxonomy" id="698645"/>
    <lineage>
        <taxon>Bacteria</taxon>
        <taxon>Pseudomonadati</taxon>
        <taxon>Pseudomonadota</taxon>
        <taxon>Gammaproteobacteria</taxon>
        <taxon>Lysobacterales</taxon>
        <taxon>Lysobacteraceae</taxon>
        <taxon>Luteimonas</taxon>
    </lineage>
</organism>
<accession>A0ABP7MHH3</accession>
<comment type="caution">
    <text evidence="3">The sequence shown here is derived from an EMBL/GenBank/DDBJ whole genome shotgun (WGS) entry which is preliminary data.</text>
</comment>
<keyword evidence="4" id="KW-1185">Reference proteome</keyword>
<evidence type="ECO:0000313" key="3">
    <source>
        <dbReference type="EMBL" id="GAA3923205.1"/>
    </source>
</evidence>
<dbReference type="InterPro" id="IPR001296">
    <property type="entry name" value="Glyco_trans_1"/>
</dbReference>
<evidence type="ECO:0000259" key="1">
    <source>
        <dbReference type="Pfam" id="PF00534"/>
    </source>
</evidence>
<reference evidence="4" key="1">
    <citation type="journal article" date="2019" name="Int. J. Syst. Evol. Microbiol.">
        <title>The Global Catalogue of Microorganisms (GCM) 10K type strain sequencing project: providing services to taxonomists for standard genome sequencing and annotation.</title>
        <authorList>
            <consortium name="The Broad Institute Genomics Platform"/>
            <consortium name="The Broad Institute Genome Sequencing Center for Infectious Disease"/>
            <person name="Wu L."/>
            <person name="Ma J."/>
        </authorList>
    </citation>
    <scope>NUCLEOTIDE SEQUENCE [LARGE SCALE GENOMIC DNA]</scope>
    <source>
        <strain evidence="4">JCM 16916</strain>
    </source>
</reference>